<name>A0A3M6XZP2_HORWE</name>
<feature type="compositionally biased region" description="Basic and acidic residues" evidence="1">
    <location>
        <begin position="113"/>
        <end position="136"/>
    </location>
</feature>
<dbReference type="OrthoDB" id="3938057at2759"/>
<gene>
    <name evidence="3" type="ORF">D0868_11349</name>
    <name evidence="2" type="ORF">D0869_10141</name>
</gene>
<sequence length="151" mass="16274">MASEKDNKSFSFDVMAAVFAVLQKKNVSFGKKDLELMEDLMEGLDAKRTASSLDHAFRPVKHRAKELLEKDGAEDDVKTSAKKPKPSKGAKVGPSGGATKSGSKKPSKAGKNKRVDEGNAERSDGESTAKRVKQETPEGNSFFTNAWGDLA</sequence>
<evidence type="ECO:0000313" key="5">
    <source>
        <dbReference type="Proteomes" id="UP000282582"/>
    </source>
</evidence>
<feature type="compositionally biased region" description="Low complexity" evidence="1">
    <location>
        <begin position="89"/>
        <end position="101"/>
    </location>
</feature>
<protein>
    <submittedName>
        <fullName evidence="3">Uncharacterized protein</fullName>
    </submittedName>
</protein>
<feature type="region of interest" description="Disordered" evidence="1">
    <location>
        <begin position="64"/>
        <end position="151"/>
    </location>
</feature>
<feature type="compositionally biased region" description="Basic residues" evidence="1">
    <location>
        <begin position="102"/>
        <end position="112"/>
    </location>
</feature>
<organism evidence="3 5">
    <name type="scientific">Hortaea werneckii</name>
    <name type="common">Black yeast</name>
    <name type="synonym">Cladosporium werneckii</name>
    <dbReference type="NCBI Taxonomy" id="91943"/>
    <lineage>
        <taxon>Eukaryota</taxon>
        <taxon>Fungi</taxon>
        <taxon>Dikarya</taxon>
        <taxon>Ascomycota</taxon>
        <taxon>Pezizomycotina</taxon>
        <taxon>Dothideomycetes</taxon>
        <taxon>Dothideomycetidae</taxon>
        <taxon>Mycosphaerellales</taxon>
        <taxon>Teratosphaeriaceae</taxon>
        <taxon>Hortaea</taxon>
    </lineage>
</organism>
<proteinExistence type="predicted"/>
<reference evidence="4 5" key="1">
    <citation type="journal article" date="2018" name="BMC Genomics">
        <title>Genomic evidence for intraspecific hybridization in a clonal and extremely halotolerant yeast.</title>
        <authorList>
            <person name="Gostincar C."/>
            <person name="Stajich J.E."/>
            <person name="Zupancic J."/>
            <person name="Zalar P."/>
            <person name="Gunde-Cimerman N."/>
        </authorList>
    </citation>
    <scope>NUCLEOTIDE SEQUENCE [LARGE SCALE GENOMIC DNA]</scope>
    <source>
        <strain evidence="3 5">EXF-6654</strain>
        <strain evidence="2 4">EXF-6656</strain>
    </source>
</reference>
<evidence type="ECO:0000313" key="4">
    <source>
        <dbReference type="Proteomes" id="UP000281245"/>
    </source>
</evidence>
<dbReference type="Proteomes" id="UP000282582">
    <property type="component" value="Unassembled WGS sequence"/>
</dbReference>
<dbReference type="Proteomes" id="UP000281245">
    <property type="component" value="Unassembled WGS sequence"/>
</dbReference>
<dbReference type="AlphaFoldDB" id="A0A3M6XZP2"/>
<dbReference type="EMBL" id="QWIK01001260">
    <property type="protein sequence ID" value="RMX96128.1"/>
    <property type="molecule type" value="Genomic_DNA"/>
</dbReference>
<comment type="caution">
    <text evidence="3">The sequence shown here is derived from an EMBL/GenBank/DDBJ whole genome shotgun (WGS) entry which is preliminary data.</text>
</comment>
<evidence type="ECO:0000256" key="1">
    <source>
        <dbReference type="SAM" id="MobiDB-lite"/>
    </source>
</evidence>
<dbReference type="EMBL" id="QWIJ01001006">
    <property type="protein sequence ID" value="RMX77096.1"/>
    <property type="molecule type" value="Genomic_DNA"/>
</dbReference>
<evidence type="ECO:0000313" key="3">
    <source>
        <dbReference type="EMBL" id="RMX96128.1"/>
    </source>
</evidence>
<accession>A0A3M6XZP2</accession>
<evidence type="ECO:0000313" key="2">
    <source>
        <dbReference type="EMBL" id="RMX77096.1"/>
    </source>
</evidence>
<feature type="compositionally biased region" description="Basic and acidic residues" evidence="1">
    <location>
        <begin position="65"/>
        <end position="79"/>
    </location>
</feature>